<dbReference type="PROSITE" id="PS50110">
    <property type="entry name" value="RESPONSE_REGULATORY"/>
    <property type="match status" value="1"/>
</dbReference>
<organism evidence="4">
    <name type="scientific">marine sediment metagenome</name>
    <dbReference type="NCBI Taxonomy" id="412755"/>
    <lineage>
        <taxon>unclassified sequences</taxon>
        <taxon>metagenomes</taxon>
        <taxon>ecological metagenomes</taxon>
    </lineage>
</organism>
<evidence type="ECO:0000256" key="1">
    <source>
        <dbReference type="ARBA" id="ARBA00022553"/>
    </source>
</evidence>
<accession>A0A0F9DKN2</accession>
<evidence type="ECO:0000256" key="2">
    <source>
        <dbReference type="SAM" id="Coils"/>
    </source>
</evidence>
<dbReference type="Pfam" id="PF00072">
    <property type="entry name" value="Response_reg"/>
    <property type="match status" value="1"/>
</dbReference>
<evidence type="ECO:0000259" key="3">
    <source>
        <dbReference type="PROSITE" id="PS50110"/>
    </source>
</evidence>
<keyword evidence="2" id="KW-0175">Coiled coil</keyword>
<evidence type="ECO:0000313" key="4">
    <source>
        <dbReference type="EMBL" id="KKL62194.1"/>
    </source>
</evidence>
<feature type="coiled-coil region" evidence="2">
    <location>
        <begin position="131"/>
        <end position="158"/>
    </location>
</feature>
<dbReference type="AlphaFoldDB" id="A0A0F9DKN2"/>
<gene>
    <name evidence="4" type="ORF">LCGC14_2187640</name>
</gene>
<comment type="caution">
    <text evidence="4">The sequence shown here is derived from an EMBL/GenBank/DDBJ whole genome shotgun (WGS) entry which is preliminary data.</text>
</comment>
<keyword evidence="1" id="KW-0597">Phosphoprotein</keyword>
<dbReference type="InterPro" id="IPR001789">
    <property type="entry name" value="Sig_transdc_resp-reg_receiver"/>
</dbReference>
<sequence>MGNEEWIDVLIVDDRPENLLAVESVIESPDLKIIKAATGDEALGLMLDHDFALAILDVQMPGIDGFETAELMRGSEKTRQIPIIFVTAISKDHKYVFKGYESGAVDYLFKPIDPGILRSKVKVFCELFRQKRTIQDQVREIEEKNEGLEKYIKEIKTLRGFLPICAGCKKIRDDKGYWTQIEKYISDHSEAEFSHSICPECAKKLYPQYYKEEEPD</sequence>
<protein>
    <recommendedName>
        <fullName evidence="3">Response regulatory domain-containing protein</fullName>
    </recommendedName>
</protein>
<dbReference type="SMART" id="SM00448">
    <property type="entry name" value="REC"/>
    <property type="match status" value="1"/>
</dbReference>
<dbReference type="PANTHER" id="PTHR44591">
    <property type="entry name" value="STRESS RESPONSE REGULATOR PROTEIN 1"/>
    <property type="match status" value="1"/>
</dbReference>
<feature type="domain" description="Response regulatory" evidence="3">
    <location>
        <begin position="8"/>
        <end position="125"/>
    </location>
</feature>
<dbReference type="PANTHER" id="PTHR44591:SF3">
    <property type="entry name" value="RESPONSE REGULATORY DOMAIN-CONTAINING PROTEIN"/>
    <property type="match status" value="1"/>
</dbReference>
<dbReference type="InterPro" id="IPR050595">
    <property type="entry name" value="Bact_response_regulator"/>
</dbReference>
<reference evidence="4" key="1">
    <citation type="journal article" date="2015" name="Nature">
        <title>Complex archaea that bridge the gap between prokaryotes and eukaryotes.</title>
        <authorList>
            <person name="Spang A."/>
            <person name="Saw J.H."/>
            <person name="Jorgensen S.L."/>
            <person name="Zaremba-Niedzwiedzka K."/>
            <person name="Martijn J."/>
            <person name="Lind A.E."/>
            <person name="van Eijk R."/>
            <person name="Schleper C."/>
            <person name="Guy L."/>
            <person name="Ettema T.J."/>
        </authorList>
    </citation>
    <scope>NUCLEOTIDE SEQUENCE</scope>
</reference>
<proteinExistence type="predicted"/>
<dbReference type="SUPFAM" id="SSF52172">
    <property type="entry name" value="CheY-like"/>
    <property type="match status" value="1"/>
</dbReference>
<name>A0A0F9DKN2_9ZZZZ</name>
<dbReference type="GO" id="GO:0000160">
    <property type="term" value="P:phosphorelay signal transduction system"/>
    <property type="evidence" value="ECO:0007669"/>
    <property type="project" value="InterPro"/>
</dbReference>
<dbReference type="EMBL" id="LAZR01028568">
    <property type="protein sequence ID" value="KKL62194.1"/>
    <property type="molecule type" value="Genomic_DNA"/>
</dbReference>
<dbReference type="InterPro" id="IPR011006">
    <property type="entry name" value="CheY-like_superfamily"/>
</dbReference>
<dbReference type="Gene3D" id="3.40.50.2300">
    <property type="match status" value="1"/>
</dbReference>